<dbReference type="AlphaFoldDB" id="A0A8J8CG12"/>
<evidence type="ECO:0000313" key="4">
    <source>
        <dbReference type="Proteomes" id="UP000750197"/>
    </source>
</evidence>
<name>A0A8J8CG12_9ARCH</name>
<dbReference type="InterPro" id="IPR036388">
    <property type="entry name" value="WH-like_DNA-bd_sf"/>
</dbReference>
<evidence type="ECO:0000313" key="3">
    <source>
        <dbReference type="EMBL" id="MBX8643871.1"/>
    </source>
</evidence>
<gene>
    <name evidence="2" type="ORF">J9259_01940</name>
    <name evidence="3" type="ORF">KIY12_04010</name>
</gene>
<evidence type="ECO:0000313" key="2">
    <source>
        <dbReference type="EMBL" id="MBX8631274.1"/>
    </source>
</evidence>
<dbReference type="EMBL" id="JAGVSJ010000002">
    <property type="protein sequence ID" value="MBX8631274.1"/>
    <property type="molecule type" value="Genomic_DNA"/>
</dbReference>
<protein>
    <submittedName>
        <fullName evidence="3">Transcriptional regulator</fullName>
    </submittedName>
</protein>
<dbReference type="InterPro" id="IPR036390">
    <property type="entry name" value="WH_DNA-bd_sf"/>
</dbReference>
<dbReference type="SUPFAM" id="SSF46785">
    <property type="entry name" value="Winged helix' DNA-binding domain"/>
    <property type="match status" value="1"/>
</dbReference>
<reference evidence="3" key="1">
    <citation type="submission" date="2021-05" db="EMBL/GenBank/DDBJ databases">
        <title>Genomic insights into ecological role and evolution of a novel Thermoplasmata order Candidatus Sysuiplasmatales.</title>
        <authorList>
            <person name="Yuan Y."/>
        </authorList>
    </citation>
    <scope>NUCLEOTIDE SEQUENCE</scope>
    <source>
        <strain evidence="3">TUT19-bin139</strain>
        <strain evidence="2">YP2-bin.285</strain>
    </source>
</reference>
<dbReference type="Gene3D" id="1.10.10.10">
    <property type="entry name" value="Winged helix-like DNA-binding domain superfamily/Winged helix DNA-binding domain"/>
    <property type="match status" value="1"/>
</dbReference>
<dbReference type="InterPro" id="IPR038723">
    <property type="entry name" value="ArnR1-like_HTH"/>
</dbReference>
<comment type="caution">
    <text evidence="3">The sequence shown here is derived from an EMBL/GenBank/DDBJ whole genome shotgun (WGS) entry which is preliminary data.</text>
</comment>
<proteinExistence type="predicted"/>
<feature type="domain" description="ArnR1-like winged helix-turn-helix" evidence="1">
    <location>
        <begin position="4"/>
        <end position="82"/>
    </location>
</feature>
<sequence length="87" mass="10201">MAARRNEIEIMREVLSLAKSAGVTKTQIVYRCNLNFAYAQKLIDKLASDRLLSHSEDSGKRTYFTTRKGIDFLYEIDRMFAIRQERH</sequence>
<evidence type="ECO:0000259" key="1">
    <source>
        <dbReference type="Pfam" id="PF14947"/>
    </source>
</evidence>
<organism evidence="3 4">
    <name type="scientific">Candidatus Sysuiplasma superficiale</name>
    <dbReference type="NCBI Taxonomy" id="2823368"/>
    <lineage>
        <taxon>Archaea</taxon>
        <taxon>Methanobacteriati</taxon>
        <taxon>Thermoplasmatota</taxon>
        <taxon>Thermoplasmata</taxon>
        <taxon>Candidatus Sysuiplasmatales</taxon>
        <taxon>Candidatus Sysuiplasmataceae</taxon>
        <taxon>Candidatus Sysuiplasma</taxon>
    </lineage>
</organism>
<dbReference type="Pfam" id="PF14947">
    <property type="entry name" value="HTH_45"/>
    <property type="match status" value="1"/>
</dbReference>
<accession>A0A8J8CG12</accession>
<dbReference type="Proteomes" id="UP000750197">
    <property type="component" value="Unassembled WGS sequence"/>
</dbReference>
<dbReference type="EMBL" id="JAHEAC010000024">
    <property type="protein sequence ID" value="MBX8643871.1"/>
    <property type="molecule type" value="Genomic_DNA"/>
</dbReference>
<dbReference type="Proteomes" id="UP000716004">
    <property type="component" value="Unassembled WGS sequence"/>
</dbReference>